<dbReference type="EMBL" id="VJXR01000010">
    <property type="protein sequence ID" value="TRW46419.1"/>
    <property type="molecule type" value="Genomic_DNA"/>
</dbReference>
<dbReference type="AlphaFoldDB" id="A0A552WV29"/>
<evidence type="ECO:0000313" key="2">
    <source>
        <dbReference type="EMBL" id="TRW46419.1"/>
    </source>
</evidence>
<dbReference type="InterPro" id="IPR007969">
    <property type="entry name" value="DUF732"/>
</dbReference>
<organism evidence="2 3">
    <name type="scientific">Georgenia yuyongxinii</name>
    <dbReference type="NCBI Taxonomy" id="2589797"/>
    <lineage>
        <taxon>Bacteria</taxon>
        <taxon>Bacillati</taxon>
        <taxon>Actinomycetota</taxon>
        <taxon>Actinomycetes</taxon>
        <taxon>Micrococcales</taxon>
        <taxon>Bogoriellaceae</taxon>
        <taxon>Georgenia</taxon>
    </lineage>
</organism>
<sequence length="77" mass="8142">MVVRTIRDEGILTDASSDEQIVAAGHTACDVEDAGGGYEEKMAAVGEHITETDNLVTLTTAEMYLRSALCPEHAGGF</sequence>
<feature type="domain" description="DUF732" evidence="1">
    <location>
        <begin position="4"/>
        <end position="71"/>
    </location>
</feature>
<dbReference type="Proteomes" id="UP000318693">
    <property type="component" value="Unassembled WGS sequence"/>
</dbReference>
<gene>
    <name evidence="2" type="ORF">FJ693_05690</name>
</gene>
<comment type="caution">
    <text evidence="2">The sequence shown here is derived from an EMBL/GenBank/DDBJ whole genome shotgun (WGS) entry which is preliminary data.</text>
</comment>
<accession>A0A552WV29</accession>
<dbReference type="Pfam" id="PF05305">
    <property type="entry name" value="DUF732"/>
    <property type="match status" value="1"/>
</dbReference>
<evidence type="ECO:0000313" key="3">
    <source>
        <dbReference type="Proteomes" id="UP000318693"/>
    </source>
</evidence>
<keyword evidence="3" id="KW-1185">Reference proteome</keyword>
<dbReference type="RefSeq" id="WP_143417563.1">
    <property type="nucleotide sequence ID" value="NZ_VJXR01000010.1"/>
</dbReference>
<name>A0A552WV29_9MICO</name>
<protein>
    <recommendedName>
        <fullName evidence="1">DUF732 domain-containing protein</fullName>
    </recommendedName>
</protein>
<reference evidence="2 3" key="1">
    <citation type="submission" date="2019-07" db="EMBL/GenBank/DDBJ databases">
        <title>Georgenia wutianyii sp. nov. and Georgenia *** sp. nov. isolated from plateau pika (Ochotona curzoniae) in the Qinghai-Tibet plateau of China.</title>
        <authorList>
            <person name="Tian Z."/>
        </authorList>
    </citation>
    <scope>NUCLEOTIDE SEQUENCE [LARGE SCALE GENOMIC DNA]</scope>
    <source>
        <strain evidence="2 3">Z446</strain>
    </source>
</reference>
<proteinExistence type="predicted"/>
<evidence type="ECO:0000259" key="1">
    <source>
        <dbReference type="Pfam" id="PF05305"/>
    </source>
</evidence>